<dbReference type="EMBL" id="BARW01028335">
    <property type="protein sequence ID" value="GAJ11801.1"/>
    <property type="molecule type" value="Genomic_DNA"/>
</dbReference>
<dbReference type="SMART" id="SM00748">
    <property type="entry name" value="HEPN"/>
    <property type="match status" value="1"/>
</dbReference>
<sequence length="109" mass="12721">YLALFHFQQSAEKALKAYLYQITSSQEVFFTHSIYELIETLCKDDADFKKIEHTAKLDQYYIPTRYPNGLPGGVPSRFFKDEKEVQEAMELTKMVIDMVKQKMGVVDLE</sequence>
<accession>X1VD56</accession>
<comment type="caution">
    <text evidence="2">The sequence shown here is derived from an EMBL/GenBank/DDBJ whole genome shotgun (WGS) entry which is preliminary data.</text>
</comment>
<feature type="domain" description="HEPN" evidence="1">
    <location>
        <begin position="1"/>
        <end position="95"/>
    </location>
</feature>
<evidence type="ECO:0000313" key="2">
    <source>
        <dbReference type="EMBL" id="GAJ11801.1"/>
    </source>
</evidence>
<protein>
    <recommendedName>
        <fullName evidence="1">HEPN domain-containing protein</fullName>
    </recommendedName>
</protein>
<reference evidence="2" key="1">
    <citation type="journal article" date="2014" name="Front. Microbiol.">
        <title>High frequency of phylogenetically diverse reductive dehalogenase-homologous genes in deep subseafloor sedimentary metagenomes.</title>
        <authorList>
            <person name="Kawai M."/>
            <person name="Futagami T."/>
            <person name="Toyoda A."/>
            <person name="Takaki Y."/>
            <person name="Nishi S."/>
            <person name="Hori S."/>
            <person name="Arai W."/>
            <person name="Tsubouchi T."/>
            <person name="Morono Y."/>
            <person name="Uchiyama I."/>
            <person name="Ito T."/>
            <person name="Fujiyama A."/>
            <person name="Inagaki F."/>
            <person name="Takami H."/>
        </authorList>
    </citation>
    <scope>NUCLEOTIDE SEQUENCE</scope>
    <source>
        <strain evidence="2">Expedition CK06-06</strain>
    </source>
</reference>
<dbReference type="InterPro" id="IPR007842">
    <property type="entry name" value="HEPN_dom"/>
</dbReference>
<dbReference type="SUPFAM" id="SSF81593">
    <property type="entry name" value="Nucleotidyltransferase substrate binding subunit/domain"/>
    <property type="match status" value="1"/>
</dbReference>
<proteinExistence type="predicted"/>
<dbReference type="Gene3D" id="1.20.120.330">
    <property type="entry name" value="Nucleotidyltransferases domain 2"/>
    <property type="match status" value="1"/>
</dbReference>
<organism evidence="2">
    <name type="scientific">marine sediment metagenome</name>
    <dbReference type="NCBI Taxonomy" id="412755"/>
    <lineage>
        <taxon>unclassified sequences</taxon>
        <taxon>metagenomes</taxon>
        <taxon>ecological metagenomes</taxon>
    </lineage>
</organism>
<evidence type="ECO:0000259" key="1">
    <source>
        <dbReference type="PROSITE" id="PS50910"/>
    </source>
</evidence>
<gene>
    <name evidence="2" type="ORF">S12H4_45769</name>
</gene>
<dbReference type="PROSITE" id="PS50910">
    <property type="entry name" value="HEPN"/>
    <property type="match status" value="1"/>
</dbReference>
<name>X1VD56_9ZZZZ</name>
<feature type="non-terminal residue" evidence="2">
    <location>
        <position position="1"/>
    </location>
</feature>
<dbReference type="AlphaFoldDB" id="X1VD56"/>
<dbReference type="Pfam" id="PF05168">
    <property type="entry name" value="HEPN"/>
    <property type="match status" value="1"/>
</dbReference>